<dbReference type="InterPro" id="IPR010331">
    <property type="entry name" value="ExoD"/>
</dbReference>
<feature type="transmembrane region" description="Helical" evidence="1">
    <location>
        <begin position="6"/>
        <end position="35"/>
    </location>
</feature>
<gene>
    <name evidence="2" type="ORF">GGI59_006309</name>
</gene>
<organism evidence="2 3">
    <name type="scientific">Rhizobium lentis</name>
    <dbReference type="NCBI Taxonomy" id="1138194"/>
    <lineage>
        <taxon>Bacteria</taxon>
        <taxon>Pseudomonadati</taxon>
        <taxon>Pseudomonadota</taxon>
        <taxon>Alphaproteobacteria</taxon>
        <taxon>Hyphomicrobiales</taxon>
        <taxon>Rhizobiaceae</taxon>
        <taxon>Rhizobium/Agrobacterium group</taxon>
        <taxon>Rhizobium</taxon>
    </lineage>
</organism>
<keyword evidence="1" id="KW-1133">Transmembrane helix</keyword>
<evidence type="ECO:0000313" key="2">
    <source>
        <dbReference type="EMBL" id="MBB5564600.1"/>
    </source>
</evidence>
<keyword evidence="3" id="KW-1185">Reference proteome</keyword>
<evidence type="ECO:0008006" key="4">
    <source>
        <dbReference type="Google" id="ProtNLM"/>
    </source>
</evidence>
<dbReference type="EMBL" id="JACHBC010000026">
    <property type="protein sequence ID" value="MBB5564600.1"/>
    <property type="molecule type" value="Genomic_DNA"/>
</dbReference>
<dbReference type="AlphaFoldDB" id="A0A7W9CYM5"/>
<sequence length="70" mass="7024">MLLGIPIFLLAIAIALPIPFGNFLRAFALIVIAVAPMERDGLVALIGAGLSVLALAATTALAHAVVAAFG</sequence>
<feature type="transmembrane region" description="Helical" evidence="1">
    <location>
        <begin position="42"/>
        <end position="69"/>
    </location>
</feature>
<protein>
    <recommendedName>
        <fullName evidence="4">Exopolysaccharide biosynthesis protein</fullName>
    </recommendedName>
</protein>
<reference evidence="2 3" key="1">
    <citation type="submission" date="2020-08" db="EMBL/GenBank/DDBJ databases">
        <title>Genomic Encyclopedia of Type Strains, Phase IV (KMG-V): Genome sequencing to study the core and pangenomes of soil and plant-associated prokaryotes.</title>
        <authorList>
            <person name="Whitman W."/>
        </authorList>
    </citation>
    <scope>NUCLEOTIDE SEQUENCE [LARGE SCALE GENOMIC DNA]</scope>
    <source>
        <strain evidence="2 3">SEMIA 4034</strain>
    </source>
</reference>
<dbReference type="Proteomes" id="UP000528824">
    <property type="component" value="Unassembled WGS sequence"/>
</dbReference>
<proteinExistence type="predicted"/>
<accession>A0A7W9CYM5</accession>
<evidence type="ECO:0000256" key="1">
    <source>
        <dbReference type="SAM" id="Phobius"/>
    </source>
</evidence>
<evidence type="ECO:0000313" key="3">
    <source>
        <dbReference type="Proteomes" id="UP000528824"/>
    </source>
</evidence>
<keyword evidence="1" id="KW-0472">Membrane</keyword>
<keyword evidence="1" id="KW-0812">Transmembrane</keyword>
<name>A0A7W9CYM5_9HYPH</name>
<dbReference type="Pfam" id="PF06055">
    <property type="entry name" value="ExoD"/>
    <property type="match status" value="1"/>
</dbReference>
<comment type="caution">
    <text evidence="2">The sequence shown here is derived from an EMBL/GenBank/DDBJ whole genome shotgun (WGS) entry which is preliminary data.</text>
</comment>